<accession>A0ACA9K6Q6</accession>
<proteinExistence type="predicted"/>
<dbReference type="EMBL" id="CAJVPM010000904">
    <property type="protein sequence ID" value="CAG8454493.1"/>
    <property type="molecule type" value="Genomic_DNA"/>
</dbReference>
<evidence type="ECO:0000313" key="2">
    <source>
        <dbReference type="Proteomes" id="UP000789860"/>
    </source>
</evidence>
<gene>
    <name evidence="1" type="ORF">SCALOS_LOCUS1341</name>
</gene>
<name>A0ACA9K6Q6_9GLOM</name>
<sequence length="240" mass="27516">MRSIGSGHRSLFPEEESQLFEWIIEVHQNSLADLENQLLNFQQFVIRLYQKNDYPLEMIANMDETPVYFDIAGAMTVNTKGAKTVHVRITGNEKNRFTVVLICLANSRKLPLVIIFKGKIWPTNMLRPPAGNNSQPELHNSKVLLVFDSFLAHIMDQIKAALRSRNTDLAVIPEGLTRSEDHLIYNDDDESNDEEESDEDEEEESDEEPDEESEEEPGEEPNEEDKESDKDYKTGDENES</sequence>
<feature type="non-terminal residue" evidence="1">
    <location>
        <position position="240"/>
    </location>
</feature>
<comment type="caution">
    <text evidence="1">The sequence shown here is derived from an EMBL/GenBank/DDBJ whole genome shotgun (WGS) entry which is preliminary data.</text>
</comment>
<organism evidence="1 2">
    <name type="scientific">Scutellospora calospora</name>
    <dbReference type="NCBI Taxonomy" id="85575"/>
    <lineage>
        <taxon>Eukaryota</taxon>
        <taxon>Fungi</taxon>
        <taxon>Fungi incertae sedis</taxon>
        <taxon>Mucoromycota</taxon>
        <taxon>Glomeromycotina</taxon>
        <taxon>Glomeromycetes</taxon>
        <taxon>Diversisporales</taxon>
        <taxon>Gigasporaceae</taxon>
        <taxon>Scutellospora</taxon>
    </lineage>
</organism>
<reference evidence="1" key="1">
    <citation type="submission" date="2021-06" db="EMBL/GenBank/DDBJ databases">
        <authorList>
            <person name="Kallberg Y."/>
            <person name="Tangrot J."/>
            <person name="Rosling A."/>
        </authorList>
    </citation>
    <scope>NUCLEOTIDE SEQUENCE</scope>
    <source>
        <strain evidence="1">AU212A</strain>
    </source>
</reference>
<evidence type="ECO:0000313" key="1">
    <source>
        <dbReference type="EMBL" id="CAG8454493.1"/>
    </source>
</evidence>
<protein>
    <submittedName>
        <fullName evidence="1">5769_t:CDS:1</fullName>
    </submittedName>
</protein>
<keyword evidence="2" id="KW-1185">Reference proteome</keyword>
<dbReference type="Proteomes" id="UP000789860">
    <property type="component" value="Unassembled WGS sequence"/>
</dbReference>